<proteinExistence type="predicted"/>
<reference evidence="2 3" key="1">
    <citation type="submission" date="2017-11" db="EMBL/GenBank/DDBJ databases">
        <title>De-novo sequencing of pomegranate (Punica granatum L.) genome.</title>
        <authorList>
            <person name="Akparov Z."/>
            <person name="Amiraslanov A."/>
            <person name="Hajiyeva S."/>
            <person name="Abbasov M."/>
            <person name="Kaur K."/>
            <person name="Hamwieh A."/>
            <person name="Solovyev V."/>
            <person name="Salamov A."/>
            <person name="Braich B."/>
            <person name="Kosarev P."/>
            <person name="Mahmoud A."/>
            <person name="Hajiyev E."/>
            <person name="Babayeva S."/>
            <person name="Izzatullayeva V."/>
            <person name="Mammadov A."/>
            <person name="Mammadov A."/>
            <person name="Sharifova S."/>
            <person name="Ojaghi J."/>
            <person name="Eynullazada K."/>
            <person name="Bayramov B."/>
            <person name="Abdulazimova A."/>
            <person name="Shahmuradov I."/>
        </authorList>
    </citation>
    <scope>NUCLEOTIDE SEQUENCE [LARGE SCALE GENOMIC DNA]</scope>
    <source>
        <strain evidence="3">cv. AG2017</strain>
        <tissue evidence="2">Leaf</tissue>
    </source>
</reference>
<comment type="caution">
    <text evidence="2">The sequence shown here is derived from an EMBL/GenBank/DDBJ whole genome shotgun (WGS) entry which is preliminary data.</text>
</comment>
<evidence type="ECO:0000313" key="2">
    <source>
        <dbReference type="EMBL" id="PKI61786.1"/>
    </source>
</evidence>
<evidence type="ECO:0000313" key="3">
    <source>
        <dbReference type="Proteomes" id="UP000233551"/>
    </source>
</evidence>
<dbReference type="AlphaFoldDB" id="A0A2I0K275"/>
<organism evidence="2 3">
    <name type="scientific">Punica granatum</name>
    <name type="common">Pomegranate</name>
    <dbReference type="NCBI Taxonomy" id="22663"/>
    <lineage>
        <taxon>Eukaryota</taxon>
        <taxon>Viridiplantae</taxon>
        <taxon>Streptophyta</taxon>
        <taxon>Embryophyta</taxon>
        <taxon>Tracheophyta</taxon>
        <taxon>Spermatophyta</taxon>
        <taxon>Magnoliopsida</taxon>
        <taxon>eudicotyledons</taxon>
        <taxon>Gunneridae</taxon>
        <taxon>Pentapetalae</taxon>
        <taxon>rosids</taxon>
        <taxon>malvids</taxon>
        <taxon>Myrtales</taxon>
        <taxon>Lythraceae</taxon>
        <taxon>Punica</taxon>
    </lineage>
</organism>
<sequence length="285" mass="31350">MHPNFNNVPFFSKTLPSHALTFKGALITLTLPREEVVTVRGPIHRAQPPFHRSPRSPILHRAVVGAELDLPKLPWSLLSGTRHPSRPVESCDSQGRFPDSFPRASRLGTISRYIQAWYEQPWGTVPEQSSDLKWIASYNLWLHPLVEHATKEGQVVSTPFWSTSSNEGLPTEAQVATRDPAIGGERANVGARTTEEKQGPPKGSEGQIHNEPQNSRSQHRGTIHHRITEASKGAQYGTLKILLGAKVTNDMSGRDSEASCLSRGTPVLSQAPFLIGLPGARFTDK</sequence>
<name>A0A2I0K275_PUNGR</name>
<dbReference type="EMBL" id="PGOL01001007">
    <property type="protein sequence ID" value="PKI61786.1"/>
    <property type="molecule type" value="Genomic_DNA"/>
</dbReference>
<feature type="region of interest" description="Disordered" evidence="1">
    <location>
        <begin position="180"/>
        <end position="222"/>
    </location>
</feature>
<evidence type="ECO:0000256" key="1">
    <source>
        <dbReference type="SAM" id="MobiDB-lite"/>
    </source>
</evidence>
<keyword evidence="3" id="KW-1185">Reference proteome</keyword>
<accession>A0A2I0K275</accession>
<protein>
    <submittedName>
        <fullName evidence="2">Uncharacterized protein</fullName>
    </submittedName>
</protein>
<dbReference type="Proteomes" id="UP000233551">
    <property type="component" value="Unassembled WGS sequence"/>
</dbReference>
<gene>
    <name evidence="2" type="ORF">CRG98_017836</name>
</gene>